<dbReference type="InterPro" id="IPR002403">
    <property type="entry name" value="Cyt_P450_E_grp-IV"/>
</dbReference>
<gene>
    <name evidence="9" type="ORF">LY89DRAFT_702210</name>
</gene>
<dbReference type="InParanoid" id="A0A132B5Q5"/>
<dbReference type="SUPFAM" id="SSF48264">
    <property type="entry name" value="Cytochrome P450"/>
    <property type="match status" value="1"/>
</dbReference>
<keyword evidence="7" id="KW-0560">Oxidoreductase</keyword>
<keyword evidence="8" id="KW-0472">Membrane</keyword>
<evidence type="ECO:0000256" key="1">
    <source>
        <dbReference type="ARBA" id="ARBA00001971"/>
    </source>
</evidence>
<keyword evidence="8" id="KW-1133">Transmembrane helix</keyword>
<dbReference type="GO" id="GO:0004497">
    <property type="term" value="F:monooxygenase activity"/>
    <property type="evidence" value="ECO:0007669"/>
    <property type="project" value="UniProtKB-KW"/>
</dbReference>
<dbReference type="OrthoDB" id="1470350at2759"/>
<dbReference type="GO" id="GO:0016705">
    <property type="term" value="F:oxidoreductase activity, acting on paired donors, with incorporation or reduction of molecular oxygen"/>
    <property type="evidence" value="ECO:0007669"/>
    <property type="project" value="InterPro"/>
</dbReference>
<evidence type="ECO:0000256" key="7">
    <source>
        <dbReference type="RuleBase" id="RU000461"/>
    </source>
</evidence>
<organism evidence="9 10">
    <name type="scientific">Mollisia scopiformis</name>
    <name type="common">Conifer needle endophyte fungus</name>
    <name type="synonym">Phialocephala scopiformis</name>
    <dbReference type="NCBI Taxonomy" id="149040"/>
    <lineage>
        <taxon>Eukaryota</taxon>
        <taxon>Fungi</taxon>
        <taxon>Dikarya</taxon>
        <taxon>Ascomycota</taxon>
        <taxon>Pezizomycotina</taxon>
        <taxon>Leotiomycetes</taxon>
        <taxon>Helotiales</taxon>
        <taxon>Mollisiaceae</taxon>
        <taxon>Mollisia</taxon>
    </lineage>
</organism>
<keyword evidence="4 6" id="KW-0479">Metal-binding</keyword>
<evidence type="ECO:0000313" key="10">
    <source>
        <dbReference type="Proteomes" id="UP000070700"/>
    </source>
</evidence>
<dbReference type="PANTHER" id="PTHR24305:SF210">
    <property type="entry name" value="CYTOCHROME P450 MONOOXYGENASE ASQL-RELATED"/>
    <property type="match status" value="1"/>
</dbReference>
<reference evidence="9 10" key="1">
    <citation type="submission" date="2015-10" db="EMBL/GenBank/DDBJ databases">
        <title>Full genome of DAOMC 229536 Phialocephala scopiformis, a fungal endophyte of spruce producing the potent anti-insectan compound rugulosin.</title>
        <authorList>
            <consortium name="DOE Joint Genome Institute"/>
            <person name="Walker A.K."/>
            <person name="Frasz S.L."/>
            <person name="Seifert K.A."/>
            <person name="Miller J.D."/>
            <person name="Mondo S.J."/>
            <person name="Labutti K."/>
            <person name="Lipzen A."/>
            <person name="Dockter R."/>
            <person name="Kennedy M."/>
            <person name="Grigoriev I.V."/>
            <person name="Spatafora J.W."/>
        </authorList>
    </citation>
    <scope>NUCLEOTIDE SEQUENCE [LARGE SCALE GENOMIC DNA]</scope>
    <source>
        <strain evidence="9 10">CBS 120377</strain>
    </source>
</reference>
<dbReference type="InterPro" id="IPR036396">
    <property type="entry name" value="Cyt_P450_sf"/>
</dbReference>
<name>A0A132B5Q5_MOLSC</name>
<dbReference type="GeneID" id="28826963"/>
<sequence length="503" mass="58302">MELPLQSGFWVYVTSEQLIALFLAVVSYALIRCVYHLYFHPAARFPGPTIAAISNVWYAYHWLTGKYAMAIEKAFEEYGDVVRIAPNEVAFITLKAASDIYASHTKNQEHFTKTVFVDTGDKYRGVVWETDPTKHRQMAKMIAPTFSMKSIKAKEPIMHTYIDKFVQKMKEFGNEDAGIELKKWADWLVMDISAELAYSRKMNQMEDMKSAPLLEVLWRANYFLMAHQICKKFPLLSPIQFLFVSPSAVLNEIRARKLTTKELEIRIERRGKTTHVDHFDHLLPVGAPMPTAEEKKQLNMNALQMLLGGWEQISSECLGTIMFSLQEHETYKRLVTEVRENFTRYEDITPEALAPLNYLNGALMETLRFMALGTGLPRLSPGAMVDGNYVAKGVCVQYGHFAFTRSPRYFHDPRSYKPERWLPESHPYWEPAFKSDARESFFPFNQGPRVCPGSTLAWHEMRLIIANTLPEQKNIVFDREFTICAMWEKPDFWVRFHPVMRDE</sequence>
<keyword evidence="5 6" id="KW-0408">Iron</keyword>
<protein>
    <submittedName>
        <fullName evidence="9">Cytochrome P450</fullName>
    </submittedName>
</protein>
<keyword evidence="10" id="KW-1185">Reference proteome</keyword>
<dbReference type="InterPro" id="IPR017972">
    <property type="entry name" value="Cyt_P450_CS"/>
</dbReference>
<evidence type="ECO:0000256" key="6">
    <source>
        <dbReference type="PIRSR" id="PIRSR602403-1"/>
    </source>
</evidence>
<evidence type="ECO:0000313" key="9">
    <source>
        <dbReference type="EMBL" id="KUJ07740.1"/>
    </source>
</evidence>
<dbReference type="AlphaFoldDB" id="A0A132B5Q5"/>
<comment type="similarity">
    <text evidence="2 7">Belongs to the cytochrome P450 family.</text>
</comment>
<dbReference type="PANTHER" id="PTHR24305">
    <property type="entry name" value="CYTOCHROME P450"/>
    <property type="match status" value="1"/>
</dbReference>
<dbReference type="PRINTS" id="PR00465">
    <property type="entry name" value="EP450IV"/>
</dbReference>
<comment type="cofactor">
    <cofactor evidence="1 6">
        <name>heme</name>
        <dbReference type="ChEBI" id="CHEBI:30413"/>
    </cofactor>
</comment>
<dbReference type="PROSITE" id="PS00086">
    <property type="entry name" value="CYTOCHROME_P450"/>
    <property type="match status" value="1"/>
</dbReference>
<dbReference type="InterPro" id="IPR001128">
    <property type="entry name" value="Cyt_P450"/>
</dbReference>
<dbReference type="Pfam" id="PF00067">
    <property type="entry name" value="p450"/>
    <property type="match status" value="1"/>
</dbReference>
<evidence type="ECO:0000256" key="5">
    <source>
        <dbReference type="ARBA" id="ARBA00023004"/>
    </source>
</evidence>
<dbReference type="GO" id="GO:0020037">
    <property type="term" value="F:heme binding"/>
    <property type="evidence" value="ECO:0007669"/>
    <property type="project" value="InterPro"/>
</dbReference>
<dbReference type="EMBL" id="KQ947438">
    <property type="protein sequence ID" value="KUJ07740.1"/>
    <property type="molecule type" value="Genomic_DNA"/>
</dbReference>
<dbReference type="InterPro" id="IPR050121">
    <property type="entry name" value="Cytochrome_P450_monoxygenase"/>
</dbReference>
<feature type="binding site" description="axial binding residue" evidence="6">
    <location>
        <position position="451"/>
    </location>
    <ligand>
        <name>heme</name>
        <dbReference type="ChEBI" id="CHEBI:30413"/>
    </ligand>
    <ligandPart>
        <name>Fe</name>
        <dbReference type="ChEBI" id="CHEBI:18248"/>
    </ligandPart>
</feature>
<evidence type="ECO:0000256" key="4">
    <source>
        <dbReference type="ARBA" id="ARBA00022723"/>
    </source>
</evidence>
<dbReference type="Proteomes" id="UP000070700">
    <property type="component" value="Unassembled WGS sequence"/>
</dbReference>
<keyword evidence="8" id="KW-0812">Transmembrane</keyword>
<evidence type="ECO:0000256" key="8">
    <source>
        <dbReference type="SAM" id="Phobius"/>
    </source>
</evidence>
<proteinExistence type="inferred from homology"/>
<dbReference type="KEGG" id="psco:LY89DRAFT_702210"/>
<dbReference type="RefSeq" id="XP_018062095.1">
    <property type="nucleotide sequence ID" value="XM_018217237.1"/>
</dbReference>
<evidence type="ECO:0000256" key="3">
    <source>
        <dbReference type="ARBA" id="ARBA00022617"/>
    </source>
</evidence>
<dbReference type="Gene3D" id="1.10.630.10">
    <property type="entry name" value="Cytochrome P450"/>
    <property type="match status" value="1"/>
</dbReference>
<dbReference type="GO" id="GO:0005506">
    <property type="term" value="F:iron ion binding"/>
    <property type="evidence" value="ECO:0007669"/>
    <property type="project" value="InterPro"/>
</dbReference>
<keyword evidence="3 6" id="KW-0349">Heme</keyword>
<evidence type="ECO:0000256" key="2">
    <source>
        <dbReference type="ARBA" id="ARBA00010617"/>
    </source>
</evidence>
<feature type="transmembrane region" description="Helical" evidence="8">
    <location>
        <begin position="9"/>
        <end position="31"/>
    </location>
</feature>
<keyword evidence="7" id="KW-0503">Monooxygenase</keyword>
<accession>A0A132B5Q5</accession>